<sequence>MSKAKVVSSPLVSHFKLNSRHTPSTDKEKEDMRRVLYASVVGSLMYVMVCTRPDIAYAVGVVNRFLSNPGRLHWEAVKWIMRYLRDTFKLKLTFGSGKPVLVGYTDSDMADDVDNKRYTSGYLMIFSGGVVS</sequence>
<organism evidence="1 2">
    <name type="scientific">Vitis vinifera</name>
    <name type="common">Grape</name>
    <dbReference type="NCBI Taxonomy" id="29760"/>
    <lineage>
        <taxon>Eukaryota</taxon>
        <taxon>Viridiplantae</taxon>
        <taxon>Streptophyta</taxon>
        <taxon>Embryophyta</taxon>
        <taxon>Tracheophyta</taxon>
        <taxon>Spermatophyta</taxon>
        <taxon>Magnoliopsida</taxon>
        <taxon>eudicotyledons</taxon>
        <taxon>Gunneridae</taxon>
        <taxon>Pentapetalae</taxon>
        <taxon>rosids</taxon>
        <taxon>Vitales</taxon>
        <taxon>Vitaceae</taxon>
        <taxon>Viteae</taxon>
        <taxon>Vitis</taxon>
    </lineage>
</organism>
<evidence type="ECO:0000313" key="2">
    <source>
        <dbReference type="Proteomes" id="UP000288805"/>
    </source>
</evidence>
<proteinExistence type="predicted"/>
<accession>A0A438H5Q1</accession>
<evidence type="ECO:0000313" key="1">
    <source>
        <dbReference type="EMBL" id="RVW79729.1"/>
    </source>
</evidence>
<dbReference type="Proteomes" id="UP000288805">
    <property type="component" value="Unassembled WGS sequence"/>
</dbReference>
<gene>
    <name evidence="1" type="primary">POLX_392</name>
    <name evidence="1" type="ORF">CK203_042345</name>
</gene>
<name>A0A438H5Q1_VITVI</name>
<comment type="caution">
    <text evidence="1">The sequence shown here is derived from an EMBL/GenBank/DDBJ whole genome shotgun (WGS) entry which is preliminary data.</text>
</comment>
<dbReference type="PANTHER" id="PTHR11439">
    <property type="entry name" value="GAG-POL-RELATED RETROTRANSPOSON"/>
    <property type="match status" value="1"/>
</dbReference>
<reference evidence="1 2" key="1">
    <citation type="journal article" date="2018" name="PLoS Genet.">
        <title>Population sequencing reveals clonal diversity and ancestral inbreeding in the grapevine cultivar Chardonnay.</title>
        <authorList>
            <person name="Roach M.J."/>
            <person name="Johnson D.L."/>
            <person name="Bohlmann J."/>
            <person name="van Vuuren H.J."/>
            <person name="Jones S.J."/>
            <person name="Pretorius I.S."/>
            <person name="Schmidt S.A."/>
            <person name="Borneman A.R."/>
        </authorList>
    </citation>
    <scope>NUCLEOTIDE SEQUENCE [LARGE SCALE GENOMIC DNA]</scope>
    <source>
        <strain evidence="2">cv. Chardonnay</strain>
        <tissue evidence="1">Leaf</tissue>
    </source>
</reference>
<dbReference type="AlphaFoldDB" id="A0A438H5Q1"/>
<dbReference type="EMBL" id="QGNW01000276">
    <property type="protein sequence ID" value="RVW79729.1"/>
    <property type="molecule type" value="Genomic_DNA"/>
</dbReference>
<protein>
    <submittedName>
        <fullName evidence="1">Retrovirus-related Pol polyprotein from transposon TNT 1-94</fullName>
    </submittedName>
</protein>
<dbReference type="PANTHER" id="PTHR11439:SF467">
    <property type="entry name" value="INTEGRASE CATALYTIC DOMAIN-CONTAINING PROTEIN"/>
    <property type="match status" value="1"/>
</dbReference>